<dbReference type="AlphaFoldDB" id="A0A2S2FCR4"/>
<proteinExistence type="predicted"/>
<accession>A0A2S2FCR4</accession>
<dbReference type="InterPro" id="IPR050266">
    <property type="entry name" value="AB_hydrolase_sf"/>
</dbReference>
<name>A0A2S2FCR4_9GAMM</name>
<protein>
    <submittedName>
        <fullName evidence="2">Alpha/beta fold hydrolase</fullName>
    </submittedName>
</protein>
<dbReference type="InterPro" id="IPR000073">
    <property type="entry name" value="AB_hydrolase_1"/>
</dbReference>
<dbReference type="GO" id="GO:0016787">
    <property type="term" value="F:hydrolase activity"/>
    <property type="evidence" value="ECO:0007669"/>
    <property type="project" value="UniProtKB-KW"/>
</dbReference>
<reference evidence="2" key="1">
    <citation type="submission" date="2019-08" db="EMBL/GenBank/DDBJ databases">
        <title>The complete genome of Acinetobacter defluvii strain WCHAD010030.</title>
        <authorList>
            <person name="Hu Y."/>
            <person name="Qin J."/>
            <person name="Feng Y."/>
            <person name="Zong Z."/>
        </authorList>
    </citation>
    <scope>NUCLEOTIDE SEQUENCE</scope>
    <source>
        <strain evidence="2">WCHA30</strain>
    </source>
</reference>
<dbReference type="InterPro" id="IPR029058">
    <property type="entry name" value="AB_hydrolase_fold"/>
</dbReference>
<dbReference type="PANTHER" id="PTHR43798">
    <property type="entry name" value="MONOACYLGLYCEROL LIPASE"/>
    <property type="match status" value="1"/>
</dbReference>
<sequence length="271" mass="30329">MMNKTYLQRHITFPQSNPILVDVYQIPQQQHTVIILPALGVAIQKYEKLIQHLLEQGLNVVAADYPGCGRNTPQVSATFDFGYADLLGYFMPQLVQIAKELSSQSPVLLGHSLGGHLATLYAQHHWIKVIGIATGNIGLTHWNMKGKINILKAAAIFNSMILKDGYLAGHKVGFGQKEAKTLIRDWSKVIFTGNYRHILAEETLSENEALFIQFIGDDFAPMSSTLGLSHYFKNPHILQLDLSQTLKGNQHSVWLKQPEEVVNIIKQFISS</sequence>
<dbReference type="GO" id="GO:0016020">
    <property type="term" value="C:membrane"/>
    <property type="evidence" value="ECO:0007669"/>
    <property type="project" value="TreeGrafter"/>
</dbReference>
<gene>
    <name evidence="2" type="ORF">DJ533_08935</name>
</gene>
<organism evidence="2 3">
    <name type="scientific">Acinetobacter defluvii</name>
    <dbReference type="NCBI Taxonomy" id="1871111"/>
    <lineage>
        <taxon>Bacteria</taxon>
        <taxon>Pseudomonadati</taxon>
        <taxon>Pseudomonadota</taxon>
        <taxon>Gammaproteobacteria</taxon>
        <taxon>Moraxellales</taxon>
        <taxon>Moraxellaceae</taxon>
        <taxon>Acinetobacter</taxon>
    </lineage>
</organism>
<dbReference type="PANTHER" id="PTHR43798:SF33">
    <property type="entry name" value="HYDROLASE, PUTATIVE (AFU_ORTHOLOGUE AFUA_2G14860)-RELATED"/>
    <property type="match status" value="1"/>
</dbReference>
<dbReference type="RefSeq" id="WP_065992209.1">
    <property type="nucleotide sequence ID" value="NZ_CP029397.2"/>
</dbReference>
<dbReference type="Proteomes" id="UP000245977">
    <property type="component" value="Chromosome"/>
</dbReference>
<dbReference type="Pfam" id="PF00561">
    <property type="entry name" value="Abhydrolase_1"/>
    <property type="match status" value="1"/>
</dbReference>
<keyword evidence="3" id="KW-1185">Reference proteome</keyword>
<keyword evidence="2" id="KW-0378">Hydrolase</keyword>
<feature type="domain" description="AB hydrolase-1" evidence="1">
    <location>
        <begin position="32"/>
        <end position="136"/>
    </location>
</feature>
<evidence type="ECO:0000313" key="3">
    <source>
        <dbReference type="Proteomes" id="UP000245977"/>
    </source>
</evidence>
<dbReference type="SUPFAM" id="SSF53474">
    <property type="entry name" value="alpha/beta-Hydrolases"/>
    <property type="match status" value="1"/>
</dbReference>
<dbReference type="STRING" id="1871111.GCA_001704615_00217"/>
<evidence type="ECO:0000313" key="2">
    <source>
        <dbReference type="EMBL" id="AWL28680.1"/>
    </source>
</evidence>
<dbReference type="EMBL" id="CP029397">
    <property type="protein sequence ID" value="AWL28680.1"/>
    <property type="molecule type" value="Genomic_DNA"/>
</dbReference>
<evidence type="ECO:0000259" key="1">
    <source>
        <dbReference type="Pfam" id="PF00561"/>
    </source>
</evidence>
<dbReference type="OrthoDB" id="9785076at2"/>
<dbReference type="KEGG" id="adv:DJ533_08935"/>
<dbReference type="Gene3D" id="3.40.50.1820">
    <property type="entry name" value="alpha/beta hydrolase"/>
    <property type="match status" value="1"/>
</dbReference>